<dbReference type="Pfam" id="PF03401">
    <property type="entry name" value="TctC"/>
    <property type="match status" value="1"/>
</dbReference>
<proteinExistence type="inferred from homology"/>
<evidence type="ECO:0000313" key="4">
    <source>
        <dbReference type="Proteomes" id="UP000217154"/>
    </source>
</evidence>
<dbReference type="CDD" id="cd07012">
    <property type="entry name" value="PBP2_Bug_TTT"/>
    <property type="match status" value="1"/>
</dbReference>
<dbReference type="KEGG" id="vbo:CKY39_21650"/>
<dbReference type="PIRSF" id="PIRSF017082">
    <property type="entry name" value="YflP"/>
    <property type="match status" value="1"/>
</dbReference>
<sequence length="344" mass="35748">MNRTLTQRHPGAPDRSPHLSRRSAMQLVTAGLAVWTAGAWAASAQSDAFPVRPIRMVIPFPPSGAADLVGRLYAKALAELSGQPVVPDNRPGASGLIGAQNVLASARDGYSLLIGSSSTLAVNAATAKSLPYDPLTDFVPVGVLATGPVVLVTGASSGIKSFEDLVQKAQAHPKTLNLGTGSTALQLQAEWLNETVGMKMTTIPYKGGSEVASALLANAVDVGMLDVSAAHALIRSGKLRGLALGASQPLASLPGVPTTAQLGVRGYTGESWIVAAVAAGTPDHVVDYYATVLAKAAKLRSTQDWLRERDLGYVYRTAAQTKALIAADIALYKQLVDRLGIPKV</sequence>
<dbReference type="SUPFAM" id="SSF53850">
    <property type="entry name" value="Periplasmic binding protein-like II"/>
    <property type="match status" value="1"/>
</dbReference>
<dbReference type="EMBL" id="CP023284">
    <property type="protein sequence ID" value="ATA55540.1"/>
    <property type="molecule type" value="Genomic_DNA"/>
</dbReference>
<dbReference type="Gene3D" id="3.40.190.150">
    <property type="entry name" value="Bordetella uptake gene, domain 1"/>
    <property type="match status" value="1"/>
</dbReference>
<dbReference type="PANTHER" id="PTHR42928:SF5">
    <property type="entry name" value="BLR1237 PROTEIN"/>
    <property type="match status" value="1"/>
</dbReference>
<dbReference type="InterPro" id="IPR006311">
    <property type="entry name" value="TAT_signal"/>
</dbReference>
<evidence type="ECO:0000256" key="1">
    <source>
        <dbReference type="ARBA" id="ARBA00006987"/>
    </source>
</evidence>
<name>A0A250DMH4_9BURK</name>
<evidence type="ECO:0000256" key="2">
    <source>
        <dbReference type="SAM" id="MobiDB-lite"/>
    </source>
</evidence>
<evidence type="ECO:0000313" key="3">
    <source>
        <dbReference type="EMBL" id="ATA55540.1"/>
    </source>
</evidence>
<dbReference type="PANTHER" id="PTHR42928">
    <property type="entry name" value="TRICARBOXYLATE-BINDING PROTEIN"/>
    <property type="match status" value="1"/>
</dbReference>
<organism evidence="3 4">
    <name type="scientific">Variovorax boronicumulans</name>
    <dbReference type="NCBI Taxonomy" id="436515"/>
    <lineage>
        <taxon>Bacteria</taxon>
        <taxon>Pseudomonadati</taxon>
        <taxon>Pseudomonadota</taxon>
        <taxon>Betaproteobacteria</taxon>
        <taxon>Burkholderiales</taxon>
        <taxon>Comamonadaceae</taxon>
        <taxon>Variovorax</taxon>
    </lineage>
</organism>
<dbReference type="InterPro" id="IPR005064">
    <property type="entry name" value="BUG"/>
</dbReference>
<dbReference type="Proteomes" id="UP000217154">
    <property type="component" value="Chromosome"/>
</dbReference>
<dbReference type="AlphaFoldDB" id="A0A250DMH4"/>
<dbReference type="Gene3D" id="3.40.190.10">
    <property type="entry name" value="Periplasmic binding protein-like II"/>
    <property type="match status" value="1"/>
</dbReference>
<feature type="region of interest" description="Disordered" evidence="2">
    <location>
        <begin position="1"/>
        <end position="20"/>
    </location>
</feature>
<accession>A0A250DMH4</accession>
<protein>
    <submittedName>
        <fullName evidence="3">ABC transporter substrate-binding protein</fullName>
    </submittedName>
</protein>
<comment type="similarity">
    <text evidence="1">Belongs to the UPF0065 (bug) family.</text>
</comment>
<dbReference type="InterPro" id="IPR042100">
    <property type="entry name" value="Bug_dom1"/>
</dbReference>
<dbReference type="PROSITE" id="PS51318">
    <property type="entry name" value="TAT"/>
    <property type="match status" value="1"/>
</dbReference>
<gene>
    <name evidence="3" type="ORF">CKY39_21650</name>
</gene>
<reference evidence="3 4" key="1">
    <citation type="submission" date="2017-09" db="EMBL/GenBank/DDBJ databases">
        <title>The diverse metabolic capabilities of V. boronicumulans make it an excellent choice for continued studies on novel biodegradation.</title>
        <authorList>
            <person name="Sun S."/>
        </authorList>
    </citation>
    <scope>NUCLEOTIDE SEQUENCE [LARGE SCALE GENOMIC DNA]</scope>
    <source>
        <strain evidence="3 4">J1</strain>
    </source>
</reference>